<dbReference type="EMBL" id="FOZN01000002">
    <property type="protein sequence ID" value="SFS11273.1"/>
    <property type="molecule type" value="Genomic_DNA"/>
</dbReference>
<name>A0AA94HMI2_9MICO</name>
<dbReference type="Gene3D" id="3.20.20.150">
    <property type="entry name" value="Divalent-metal-dependent TIM barrel enzymes"/>
    <property type="match status" value="1"/>
</dbReference>
<dbReference type="AlphaFoldDB" id="A0AA94HMI2"/>
<dbReference type="NCBIfam" id="NF009689">
    <property type="entry name" value="PRK13210.1"/>
    <property type="match status" value="1"/>
</dbReference>
<dbReference type="InterPro" id="IPR050312">
    <property type="entry name" value="IolE/XylAMocC-like"/>
</dbReference>
<dbReference type="SUPFAM" id="SSF51658">
    <property type="entry name" value="Xylose isomerase-like"/>
    <property type="match status" value="1"/>
</dbReference>
<keyword evidence="1" id="KW-0119">Carbohydrate metabolism</keyword>
<evidence type="ECO:0000259" key="2">
    <source>
        <dbReference type="Pfam" id="PF01261"/>
    </source>
</evidence>
<dbReference type="InterPro" id="IPR013022">
    <property type="entry name" value="Xyl_isomerase-like_TIM-brl"/>
</dbReference>
<dbReference type="Pfam" id="PF01261">
    <property type="entry name" value="AP_endonuc_2"/>
    <property type="match status" value="1"/>
</dbReference>
<dbReference type="PANTHER" id="PTHR12110">
    <property type="entry name" value="HYDROXYPYRUVATE ISOMERASE"/>
    <property type="match status" value="1"/>
</dbReference>
<sequence length="284" mass="30460">MNPSTGGRLLASAAALGIYEKALAGADWAARCSAAAAAGYGFIELSVDDSPQKLARLNWSSTEQHRMRQTAAAAGVRIGTIVLSAHRTYPWGAADDATREIADQLASRAIDLAAGLGADRVQLAGYFSFEGPRHDHARDCYIEGVRRAARLAEHRGVRLAIENMDGTDVLSATDATDLIREIDRDVVRLYPDVGNFAGNGLDAAAELRVALPLADAVQFKDARLGEFRRVPFGDGLVDWPAVFRELSNAAWRGPASIEMWNDDGDHAMAADALDWLRSTPSTAA</sequence>
<organism evidence="3 4">
    <name type="scientific">Agrococcus baldri</name>
    <dbReference type="NCBI Taxonomy" id="153730"/>
    <lineage>
        <taxon>Bacteria</taxon>
        <taxon>Bacillati</taxon>
        <taxon>Actinomycetota</taxon>
        <taxon>Actinomycetes</taxon>
        <taxon>Micrococcales</taxon>
        <taxon>Microbacteriaceae</taxon>
        <taxon>Agrococcus</taxon>
    </lineage>
</organism>
<evidence type="ECO:0000256" key="1">
    <source>
        <dbReference type="ARBA" id="ARBA00023277"/>
    </source>
</evidence>
<keyword evidence="4" id="KW-1185">Reference proteome</keyword>
<dbReference type="RefSeq" id="WP_092917436.1">
    <property type="nucleotide sequence ID" value="NZ_FOZN01000002.1"/>
</dbReference>
<reference evidence="3 4" key="1">
    <citation type="submission" date="2016-10" db="EMBL/GenBank/DDBJ databases">
        <authorList>
            <person name="Varghese N."/>
            <person name="Submissions S."/>
        </authorList>
    </citation>
    <scope>NUCLEOTIDE SEQUENCE [LARGE SCALE GENOMIC DNA]</scope>
    <source>
        <strain evidence="3 4">IAM 15147</strain>
    </source>
</reference>
<dbReference type="InterPro" id="IPR036237">
    <property type="entry name" value="Xyl_isomerase-like_sf"/>
</dbReference>
<proteinExistence type="predicted"/>
<dbReference type="GO" id="GO:0016853">
    <property type="term" value="F:isomerase activity"/>
    <property type="evidence" value="ECO:0007669"/>
    <property type="project" value="UniProtKB-KW"/>
</dbReference>
<accession>A0AA94HMI2</accession>
<comment type="caution">
    <text evidence="3">The sequence shown here is derived from an EMBL/GenBank/DDBJ whole genome shotgun (WGS) entry which is preliminary data.</text>
</comment>
<dbReference type="PANTHER" id="PTHR12110:SF21">
    <property type="entry name" value="XYLOSE ISOMERASE-LIKE TIM BARREL DOMAIN-CONTAINING PROTEIN"/>
    <property type="match status" value="1"/>
</dbReference>
<evidence type="ECO:0000313" key="3">
    <source>
        <dbReference type="EMBL" id="SFS11273.1"/>
    </source>
</evidence>
<gene>
    <name evidence="3" type="ORF">SAMN04487783_1547</name>
</gene>
<protein>
    <submittedName>
        <fullName evidence="3">Hexulose-6-phosphate isomerase</fullName>
    </submittedName>
</protein>
<dbReference type="Proteomes" id="UP000198506">
    <property type="component" value="Unassembled WGS sequence"/>
</dbReference>
<evidence type="ECO:0000313" key="4">
    <source>
        <dbReference type="Proteomes" id="UP000198506"/>
    </source>
</evidence>
<feature type="domain" description="Xylose isomerase-like TIM barrel" evidence="2">
    <location>
        <begin position="33"/>
        <end position="278"/>
    </location>
</feature>
<keyword evidence="3" id="KW-0413">Isomerase</keyword>